<evidence type="ECO:0000259" key="3">
    <source>
        <dbReference type="Pfam" id="PF02397"/>
    </source>
</evidence>
<keyword evidence="2" id="KW-0812">Transmembrane</keyword>
<comment type="similarity">
    <text evidence="1">Belongs to the bacterial sugar transferase family.</text>
</comment>
<feature type="transmembrane region" description="Helical" evidence="2">
    <location>
        <begin position="45"/>
        <end position="65"/>
    </location>
</feature>
<reference evidence="4 5" key="1">
    <citation type="journal article" date="2016" name="Nat. Commun.">
        <title>Thousands of microbial genomes shed light on interconnected biogeochemical processes in an aquifer system.</title>
        <authorList>
            <person name="Anantharaman K."/>
            <person name="Brown C.T."/>
            <person name="Hug L.A."/>
            <person name="Sharon I."/>
            <person name="Castelle C.J."/>
            <person name="Probst A.J."/>
            <person name="Thomas B.C."/>
            <person name="Singh A."/>
            <person name="Wilkins M.J."/>
            <person name="Karaoz U."/>
            <person name="Brodie E.L."/>
            <person name="Williams K.H."/>
            <person name="Hubbard S.S."/>
            <person name="Banfield J.F."/>
        </authorList>
    </citation>
    <scope>NUCLEOTIDE SEQUENCE [LARGE SCALE GENOMIC DNA]</scope>
</reference>
<accession>A0A1G2S5V0</accession>
<dbReference type="STRING" id="1802723.A2675_03945"/>
<evidence type="ECO:0000313" key="5">
    <source>
        <dbReference type="Proteomes" id="UP000176997"/>
    </source>
</evidence>
<dbReference type="PANTHER" id="PTHR30576">
    <property type="entry name" value="COLANIC BIOSYNTHESIS UDP-GLUCOSE LIPID CARRIER TRANSFERASE"/>
    <property type="match status" value="1"/>
</dbReference>
<keyword evidence="2" id="KW-0472">Membrane</keyword>
<keyword evidence="2" id="KW-1133">Transmembrane helix</keyword>
<sequence length="446" mass="50500">MSSINKIEPLILLLGDLILFYAALWSALFLRHFEVPDSDLLVRHAIPFSYLFGAWVVVFFIAGLYEKHTTLFRSKLPSILLYAQTVNSFIAAVVFYLVPAFGIAPKTILFIYLIISWGYIFFWRTTALPLFAARRRQSALLIGSGSEMHDLKHEVNANPRYGLCFTTIIDLDKAGDIELSQGIVDRVYAEGVTTIVVDLKHPRASTIIPHLYELLFSGVKFVDMHRMYEDIFDRIPLTVMGYHWFLTNISVSAHLAYDVLKRVMDVVVAFVGGTASLVVYPFVALAIKIEDGGPLFVTQERVGQGNRPIHLIKFRSMRASDSGAWLVEGDSRVTRVGRVLRKTRIDELPQLWNVVRGDISLIGPRPDIIGLGSTLAKEISYYNIRYLIKPGLSGWAQIKQDLPPQSVEESKLRLAYDLFYIKNRSLFLDFKIALKTIKILLSRKGL</sequence>
<feature type="transmembrane region" description="Helical" evidence="2">
    <location>
        <begin position="77"/>
        <end position="98"/>
    </location>
</feature>
<feature type="transmembrane region" description="Helical" evidence="2">
    <location>
        <begin position="12"/>
        <end position="33"/>
    </location>
</feature>
<protein>
    <recommendedName>
        <fullName evidence="3">Bacterial sugar transferase domain-containing protein</fullName>
    </recommendedName>
</protein>
<evidence type="ECO:0000256" key="1">
    <source>
        <dbReference type="ARBA" id="ARBA00006464"/>
    </source>
</evidence>
<comment type="caution">
    <text evidence="4">The sequence shown here is derived from an EMBL/GenBank/DDBJ whole genome shotgun (WGS) entry which is preliminary data.</text>
</comment>
<proteinExistence type="inferred from homology"/>
<dbReference type="AlphaFoldDB" id="A0A1G2S5V0"/>
<evidence type="ECO:0000256" key="2">
    <source>
        <dbReference type="SAM" id="Phobius"/>
    </source>
</evidence>
<dbReference type="Proteomes" id="UP000176997">
    <property type="component" value="Unassembled WGS sequence"/>
</dbReference>
<dbReference type="PANTHER" id="PTHR30576:SF0">
    <property type="entry name" value="UNDECAPRENYL-PHOSPHATE N-ACETYLGALACTOSAMINYL 1-PHOSPHATE TRANSFERASE-RELATED"/>
    <property type="match status" value="1"/>
</dbReference>
<name>A0A1G2S5V0_9BACT</name>
<feature type="domain" description="Bacterial sugar transferase" evidence="3">
    <location>
        <begin position="261"/>
        <end position="441"/>
    </location>
</feature>
<gene>
    <name evidence="4" type="ORF">A2675_03945</name>
</gene>
<feature type="transmembrane region" description="Helical" evidence="2">
    <location>
        <begin position="110"/>
        <end position="132"/>
    </location>
</feature>
<organism evidence="4 5">
    <name type="scientific">Candidatus Yonathbacteria bacterium RIFCSPHIGHO2_01_FULL_51_10</name>
    <dbReference type="NCBI Taxonomy" id="1802723"/>
    <lineage>
        <taxon>Bacteria</taxon>
        <taxon>Candidatus Yonathiibacteriota</taxon>
    </lineage>
</organism>
<evidence type="ECO:0000313" key="4">
    <source>
        <dbReference type="EMBL" id="OHA80473.1"/>
    </source>
</evidence>
<feature type="transmembrane region" description="Helical" evidence="2">
    <location>
        <begin position="263"/>
        <end position="287"/>
    </location>
</feature>
<dbReference type="InterPro" id="IPR003362">
    <property type="entry name" value="Bact_transf"/>
</dbReference>
<dbReference type="EMBL" id="MHUS01000022">
    <property type="protein sequence ID" value="OHA80473.1"/>
    <property type="molecule type" value="Genomic_DNA"/>
</dbReference>
<dbReference type="Pfam" id="PF02397">
    <property type="entry name" value="Bac_transf"/>
    <property type="match status" value="1"/>
</dbReference>
<dbReference type="GO" id="GO:0016780">
    <property type="term" value="F:phosphotransferase activity, for other substituted phosphate groups"/>
    <property type="evidence" value="ECO:0007669"/>
    <property type="project" value="TreeGrafter"/>
</dbReference>